<dbReference type="SUPFAM" id="SSF52540">
    <property type="entry name" value="P-loop containing nucleoside triphosphate hydrolases"/>
    <property type="match status" value="1"/>
</dbReference>
<dbReference type="InterPro" id="IPR011545">
    <property type="entry name" value="DEAD/DEAH_box_helicase_dom"/>
</dbReference>
<dbReference type="GO" id="GO:0005829">
    <property type="term" value="C:cytosol"/>
    <property type="evidence" value="ECO:0007669"/>
    <property type="project" value="TreeGrafter"/>
</dbReference>
<name>A0A8T1EQ21_9STRA</name>
<evidence type="ECO:0000256" key="2">
    <source>
        <dbReference type="ARBA" id="ARBA00022801"/>
    </source>
</evidence>
<evidence type="ECO:0000256" key="1">
    <source>
        <dbReference type="ARBA" id="ARBA00022741"/>
    </source>
</evidence>
<evidence type="ECO:0000259" key="7">
    <source>
        <dbReference type="PROSITE" id="PS51194"/>
    </source>
</evidence>
<dbReference type="GO" id="GO:0003724">
    <property type="term" value="F:RNA helicase activity"/>
    <property type="evidence" value="ECO:0007669"/>
    <property type="project" value="TreeGrafter"/>
</dbReference>
<evidence type="ECO:0000259" key="6">
    <source>
        <dbReference type="PROSITE" id="PS51192"/>
    </source>
</evidence>
<comment type="caution">
    <text evidence="9">The sequence shown here is derived from an EMBL/GenBank/DDBJ whole genome shotgun (WGS) entry which is preliminary data.</text>
</comment>
<dbReference type="GO" id="GO:0016787">
    <property type="term" value="F:hydrolase activity"/>
    <property type="evidence" value="ECO:0007669"/>
    <property type="project" value="UniProtKB-KW"/>
</dbReference>
<dbReference type="InterPro" id="IPR001650">
    <property type="entry name" value="Helicase_C-like"/>
</dbReference>
<dbReference type="Proteomes" id="UP000736787">
    <property type="component" value="Unassembled WGS sequence"/>
</dbReference>
<dbReference type="InterPro" id="IPR014001">
    <property type="entry name" value="Helicase_ATP-bd"/>
</dbReference>
<evidence type="ECO:0008006" key="11">
    <source>
        <dbReference type="Google" id="ProtNLM"/>
    </source>
</evidence>
<dbReference type="InterPro" id="IPR050079">
    <property type="entry name" value="DEAD_box_RNA_helicase"/>
</dbReference>
<organism evidence="9 10">
    <name type="scientific">Phytophthora cactorum</name>
    <dbReference type="NCBI Taxonomy" id="29920"/>
    <lineage>
        <taxon>Eukaryota</taxon>
        <taxon>Sar</taxon>
        <taxon>Stramenopiles</taxon>
        <taxon>Oomycota</taxon>
        <taxon>Peronosporomycetes</taxon>
        <taxon>Peronosporales</taxon>
        <taxon>Peronosporaceae</taxon>
        <taxon>Phytophthora</taxon>
    </lineage>
</organism>
<proteinExistence type="predicted"/>
<dbReference type="Proteomes" id="UP000774804">
    <property type="component" value="Unassembled WGS sequence"/>
</dbReference>
<dbReference type="Pfam" id="PF00270">
    <property type="entry name" value="DEAD"/>
    <property type="match status" value="1"/>
</dbReference>
<dbReference type="PANTHER" id="PTHR47959">
    <property type="entry name" value="ATP-DEPENDENT RNA HELICASE RHLE-RELATED"/>
    <property type="match status" value="1"/>
</dbReference>
<dbReference type="VEuPathDB" id="FungiDB:PC110_g181"/>
<dbReference type="VEuPathDB" id="FungiDB:PC110_g180"/>
<dbReference type="Gene3D" id="3.40.50.300">
    <property type="entry name" value="P-loop containing nucleotide triphosphate hydrolases"/>
    <property type="match status" value="2"/>
</dbReference>
<sequence>MADGAYIPRRKRRRTEPPTASTAIEDHQHIAISTYEASTTQETSWLRQERGIAVEGEDPIPPPTRSFSEISLSSGAISVLQSRGVTTPSAIQAQVLPCVFQGRDVVALAPTGSGKTLCYILPMVELLLRLLSEAAPHFPTVHMMPASPCALAMVPTRELVDQVVQDLATFFLNSTNPPVVGICGGVAVDDQLAELRQHANSPIAIVATPGRLLHLVQCHGATLSLGQISLLVVDEVDRVLDAPEMETQLREVLQLTNAVGRQTLLLSATLPVFLPRLARSAVLRPVTIRVDEANMATQAPFTLSNQASPVTMLALSTTSNVVHDVQFIRPAEKPSRLLRVLRATKQPPVLVFCNSRSSVERVARLLRNEQFHVAPLHGGQSQGYRTRALRAFRAGYVDVLVATDLASRGLDLPGVEHVVLFDMPHTIEDYVHRCGRTGRHPGGDVGASGVSGKATSFLTRECAIAMELKQVLRAARQPLPRELEVPRIFHHPVGTAKVKKHSTRMAFSLRLLLESKGAAELNLGDDFENDTCLSNAEVAIILDKQKVNYIEQKKMFTSMFKKTQSYVLEQKTQWPTKPLLSSFVMLSSHSRLSMTTKFISLRSLRSQACPT</sequence>
<dbReference type="GO" id="GO:0005524">
    <property type="term" value="F:ATP binding"/>
    <property type="evidence" value="ECO:0007669"/>
    <property type="project" value="UniProtKB-KW"/>
</dbReference>
<keyword evidence="4" id="KW-0067">ATP-binding</keyword>
<dbReference type="SMART" id="SM00490">
    <property type="entry name" value="HELICc"/>
    <property type="match status" value="1"/>
</dbReference>
<dbReference type="CDD" id="cd00268">
    <property type="entry name" value="DEADc"/>
    <property type="match status" value="1"/>
</dbReference>
<evidence type="ECO:0000256" key="5">
    <source>
        <dbReference type="SAM" id="MobiDB-lite"/>
    </source>
</evidence>
<evidence type="ECO:0000313" key="9">
    <source>
        <dbReference type="EMBL" id="KAG2955770.1"/>
    </source>
</evidence>
<reference evidence="9" key="1">
    <citation type="submission" date="2018-10" db="EMBL/GenBank/DDBJ databases">
        <title>Effector identification in a new, highly contiguous assembly of the strawberry crown rot pathogen Phytophthora cactorum.</title>
        <authorList>
            <person name="Armitage A.D."/>
            <person name="Nellist C.F."/>
            <person name="Bates H."/>
            <person name="Vickerstaff R.J."/>
            <person name="Harrison R.J."/>
        </authorList>
    </citation>
    <scope>NUCLEOTIDE SEQUENCE</scope>
    <source>
        <strain evidence="8">4032</strain>
        <strain evidence="9">4040</strain>
    </source>
</reference>
<keyword evidence="3" id="KW-0347">Helicase</keyword>
<evidence type="ECO:0000313" key="10">
    <source>
        <dbReference type="Proteomes" id="UP000736787"/>
    </source>
</evidence>
<dbReference type="InterPro" id="IPR038324">
    <property type="entry name" value="Rpb4/RPC9_sf"/>
</dbReference>
<dbReference type="PANTHER" id="PTHR47959:SF1">
    <property type="entry name" value="ATP-DEPENDENT RNA HELICASE DBPA"/>
    <property type="match status" value="1"/>
</dbReference>
<accession>A0A8T1EQ21</accession>
<gene>
    <name evidence="8" type="ORF">PC115_g55</name>
    <name evidence="9" type="ORF">PC117_g156</name>
</gene>
<dbReference type="CDD" id="cd18787">
    <property type="entry name" value="SF2_C_DEAD"/>
    <property type="match status" value="1"/>
</dbReference>
<dbReference type="EMBL" id="RCMI01000001">
    <property type="protein sequence ID" value="KAG2944894.1"/>
    <property type="molecule type" value="Genomic_DNA"/>
</dbReference>
<dbReference type="Gene3D" id="1.20.1250.40">
    <property type="match status" value="1"/>
</dbReference>
<dbReference type="GO" id="GO:0003676">
    <property type="term" value="F:nucleic acid binding"/>
    <property type="evidence" value="ECO:0007669"/>
    <property type="project" value="InterPro"/>
</dbReference>
<feature type="region of interest" description="Disordered" evidence="5">
    <location>
        <begin position="1"/>
        <end position="21"/>
    </location>
</feature>
<dbReference type="PROSITE" id="PS51194">
    <property type="entry name" value="HELICASE_CTER"/>
    <property type="match status" value="1"/>
</dbReference>
<feature type="domain" description="Helicase ATP-binding" evidence="6">
    <location>
        <begin position="96"/>
        <end position="288"/>
    </location>
</feature>
<evidence type="ECO:0000256" key="3">
    <source>
        <dbReference type="ARBA" id="ARBA00022806"/>
    </source>
</evidence>
<dbReference type="InterPro" id="IPR044742">
    <property type="entry name" value="DEAD/DEAH_RhlB"/>
</dbReference>
<evidence type="ECO:0000256" key="4">
    <source>
        <dbReference type="ARBA" id="ARBA00022840"/>
    </source>
</evidence>
<dbReference type="Pfam" id="PF00271">
    <property type="entry name" value="Helicase_C"/>
    <property type="match status" value="1"/>
</dbReference>
<dbReference type="EMBL" id="RCMK01000002">
    <property type="protein sequence ID" value="KAG2955770.1"/>
    <property type="molecule type" value="Genomic_DNA"/>
</dbReference>
<keyword evidence="2" id="KW-0378">Hydrolase</keyword>
<feature type="domain" description="Helicase C-terminal" evidence="7">
    <location>
        <begin position="336"/>
        <end position="487"/>
    </location>
</feature>
<evidence type="ECO:0000313" key="8">
    <source>
        <dbReference type="EMBL" id="KAG2944894.1"/>
    </source>
</evidence>
<dbReference type="SMART" id="SM00487">
    <property type="entry name" value="DEXDc"/>
    <property type="match status" value="1"/>
</dbReference>
<dbReference type="AlphaFoldDB" id="A0A8T1EQ21"/>
<dbReference type="PROSITE" id="PS51192">
    <property type="entry name" value="HELICASE_ATP_BIND_1"/>
    <property type="match status" value="1"/>
</dbReference>
<dbReference type="InterPro" id="IPR027417">
    <property type="entry name" value="P-loop_NTPase"/>
</dbReference>
<protein>
    <recommendedName>
        <fullName evidence="11">P-loop containing nucleoside triphosphate hydrolase</fullName>
    </recommendedName>
</protein>
<keyword evidence="1" id="KW-0547">Nucleotide-binding</keyword>